<dbReference type="RefSeq" id="WP_104435873.1">
    <property type="nucleotide sequence ID" value="NZ_PTJA01000003.1"/>
</dbReference>
<evidence type="ECO:0000313" key="1">
    <source>
        <dbReference type="EMBL" id="PPK81887.1"/>
    </source>
</evidence>
<proteinExistence type="predicted"/>
<sequence>MEKLQLNRTGFLTNYLISGPKETDFINHESDDNQLRYEQHLRSLVADLNKSCPKGPVILGENSRLQMPWKYYYHYGNWFVDESTFYSTLQKVELDAVTGIEVKEDITVNAVIWSYAAVDVWCNGELVCRMDTPVYKPIKKKQMELRLKKGINEIYISLQTLGVRDTRTLFGIQIMDHMEEICVVLPDEKHTDELIRMENWLGSISIKDSIMTFKESAPQGASLAYDSQSPDFAQVKSRKEWQEISGKNQVKLEAGKPGVIFVSVKNDHGVLTRKVENILAQKPEYGKDKGFEENKKAIFHRIAEAESLSRGDKFGFSISNILARKALGMDNTRDIQLLYETLNQIESRYDCSDFLVCGMVRYLKNYPVSEDLAQRAKEVLLNWRYWMDQKGSDAMCFWSENHSLMFYTCAMNAGEMYPDEYFPRADMTGRELFKIGRAKVEAWLTDVEEHGFEEFLSTVYMCVTFAALLNVIDFSEEAISKRAVKITDKLLEMLCLHTYDGVVIAPMGRVYREVIHPFEQGAQALMNLINPEVPYSYGEGWLGFYSCSSYKLPEGLKELMERPADMDYSTGNALIRLKKTSEYCMTSVQSPRPDPEFKRWKNLTLDPDSDTTTCEYTKSLNERFHGTTCFEPGVYGYQQHMWYAALDMETDIFTNHPGGTCDSCSMRPGYWFGNGVMPALVQEGNLLGAVYHIPEEHPIHFTHAYFPSPKFSETMISGNWLFGSKAGGFVALWCSSTLEPVDDQLFECEYRTYGDDIAYFCVCGGNQEFKSLAQFSAYAENLQPVFDKKQRILTAGPLKVGFTDNNDKTQYI</sequence>
<keyword evidence="2" id="KW-1185">Reference proteome</keyword>
<name>A0A2S6HVG3_9FIRM</name>
<comment type="caution">
    <text evidence="1">The sequence shown here is derived from an EMBL/GenBank/DDBJ whole genome shotgun (WGS) entry which is preliminary data.</text>
</comment>
<reference evidence="1 2" key="1">
    <citation type="submission" date="2018-02" db="EMBL/GenBank/DDBJ databases">
        <title>Genomic Encyclopedia of Archaeal and Bacterial Type Strains, Phase II (KMG-II): from individual species to whole genera.</title>
        <authorList>
            <person name="Goeker M."/>
        </authorList>
    </citation>
    <scope>NUCLEOTIDE SEQUENCE [LARGE SCALE GENOMIC DNA]</scope>
    <source>
        <strain evidence="1 2">DSM 3808</strain>
    </source>
</reference>
<protein>
    <submittedName>
        <fullName evidence="1">Uncharacterized protein</fullName>
    </submittedName>
</protein>
<gene>
    <name evidence="1" type="ORF">BXY41_10395</name>
</gene>
<evidence type="ECO:0000313" key="2">
    <source>
        <dbReference type="Proteomes" id="UP000237749"/>
    </source>
</evidence>
<organism evidence="1 2">
    <name type="scientific">Lacrimispora xylanisolvens</name>
    <dbReference type="NCBI Taxonomy" id="384636"/>
    <lineage>
        <taxon>Bacteria</taxon>
        <taxon>Bacillati</taxon>
        <taxon>Bacillota</taxon>
        <taxon>Clostridia</taxon>
        <taxon>Lachnospirales</taxon>
        <taxon>Lachnospiraceae</taxon>
        <taxon>Lacrimispora</taxon>
    </lineage>
</organism>
<dbReference type="OrthoDB" id="1029638at2"/>
<dbReference type="Proteomes" id="UP000237749">
    <property type="component" value="Unassembled WGS sequence"/>
</dbReference>
<accession>A0A2S6HVG3</accession>
<dbReference type="AlphaFoldDB" id="A0A2S6HVG3"/>
<dbReference type="EMBL" id="PTJA01000003">
    <property type="protein sequence ID" value="PPK81887.1"/>
    <property type="molecule type" value="Genomic_DNA"/>
</dbReference>